<evidence type="ECO:0000256" key="2">
    <source>
        <dbReference type="ARBA" id="ARBA00022475"/>
    </source>
</evidence>
<evidence type="ECO:0000313" key="10">
    <source>
        <dbReference type="EMBL" id="MFC7276780.1"/>
    </source>
</evidence>
<keyword evidence="5 7" id="KW-0472">Membrane</keyword>
<keyword evidence="4 7" id="KW-1133">Transmembrane helix</keyword>
<accession>A0ABW2HW98</accession>
<feature type="transmembrane region" description="Helical" evidence="7">
    <location>
        <begin position="308"/>
        <end position="336"/>
    </location>
</feature>
<keyword evidence="11" id="KW-1185">Reference proteome</keyword>
<protein>
    <submittedName>
        <fullName evidence="10">FtsX-like permease family protein</fullName>
    </submittedName>
</protein>
<feature type="transmembrane region" description="Helical" evidence="7">
    <location>
        <begin position="430"/>
        <end position="451"/>
    </location>
</feature>
<evidence type="ECO:0000313" key="11">
    <source>
        <dbReference type="Proteomes" id="UP001596548"/>
    </source>
</evidence>
<comment type="subcellular location">
    <subcellularLocation>
        <location evidence="1">Cell membrane</location>
        <topology evidence="1">Multi-pass membrane protein</topology>
    </subcellularLocation>
</comment>
<dbReference type="InterPro" id="IPR003838">
    <property type="entry name" value="ABC3_permease_C"/>
</dbReference>
<dbReference type="InterPro" id="IPR025857">
    <property type="entry name" value="MacB_PCD"/>
</dbReference>
<dbReference type="Proteomes" id="UP001596548">
    <property type="component" value="Unassembled WGS sequence"/>
</dbReference>
<evidence type="ECO:0000256" key="3">
    <source>
        <dbReference type="ARBA" id="ARBA00022692"/>
    </source>
</evidence>
<dbReference type="PANTHER" id="PTHR30572">
    <property type="entry name" value="MEMBRANE COMPONENT OF TRANSPORTER-RELATED"/>
    <property type="match status" value="1"/>
</dbReference>
<dbReference type="Pfam" id="PF12704">
    <property type="entry name" value="MacB_PCD"/>
    <property type="match status" value="2"/>
</dbReference>
<dbReference type="Pfam" id="PF02687">
    <property type="entry name" value="FtsX"/>
    <property type="match status" value="2"/>
</dbReference>
<feature type="transmembrane region" description="Helical" evidence="7">
    <location>
        <begin position="484"/>
        <end position="505"/>
    </location>
</feature>
<dbReference type="RefSeq" id="WP_378971531.1">
    <property type="nucleotide sequence ID" value="NZ_JBHTBJ010000017.1"/>
</dbReference>
<proteinExistence type="inferred from homology"/>
<keyword evidence="2" id="KW-1003">Cell membrane</keyword>
<feature type="transmembrane region" description="Helical" evidence="7">
    <location>
        <begin position="263"/>
        <end position="288"/>
    </location>
</feature>
<gene>
    <name evidence="10" type="ORF">ACFQS1_22540</name>
</gene>
<comment type="caution">
    <text evidence="10">The sequence shown here is derived from an EMBL/GenBank/DDBJ whole genome shotgun (WGS) entry which is preliminary data.</text>
</comment>
<feature type="domain" description="ABC3 transporter permease C-terminal" evidence="8">
    <location>
        <begin position="714"/>
        <end position="830"/>
    </location>
</feature>
<feature type="domain" description="ABC3 transporter permease C-terminal" evidence="8">
    <location>
        <begin position="268"/>
        <end position="386"/>
    </location>
</feature>
<evidence type="ECO:0000256" key="7">
    <source>
        <dbReference type="SAM" id="Phobius"/>
    </source>
</evidence>
<organism evidence="10 11">
    <name type="scientific">Paractinoplanes rhizophilus</name>
    <dbReference type="NCBI Taxonomy" id="1416877"/>
    <lineage>
        <taxon>Bacteria</taxon>
        <taxon>Bacillati</taxon>
        <taxon>Actinomycetota</taxon>
        <taxon>Actinomycetes</taxon>
        <taxon>Micromonosporales</taxon>
        <taxon>Micromonosporaceae</taxon>
        <taxon>Paractinoplanes</taxon>
    </lineage>
</organism>
<dbReference type="PANTHER" id="PTHR30572:SF4">
    <property type="entry name" value="ABC TRANSPORTER PERMEASE YTRF"/>
    <property type="match status" value="1"/>
</dbReference>
<dbReference type="InterPro" id="IPR050250">
    <property type="entry name" value="Macrolide_Exporter_MacB"/>
</dbReference>
<name>A0ABW2HW98_9ACTN</name>
<evidence type="ECO:0000256" key="5">
    <source>
        <dbReference type="ARBA" id="ARBA00023136"/>
    </source>
</evidence>
<evidence type="ECO:0000256" key="1">
    <source>
        <dbReference type="ARBA" id="ARBA00004651"/>
    </source>
</evidence>
<feature type="transmembrane region" description="Helical" evidence="7">
    <location>
        <begin position="708"/>
        <end position="736"/>
    </location>
</feature>
<reference evidence="11" key="1">
    <citation type="journal article" date="2019" name="Int. J. Syst. Evol. Microbiol.">
        <title>The Global Catalogue of Microorganisms (GCM) 10K type strain sequencing project: providing services to taxonomists for standard genome sequencing and annotation.</title>
        <authorList>
            <consortium name="The Broad Institute Genomics Platform"/>
            <consortium name="The Broad Institute Genome Sequencing Center for Infectious Disease"/>
            <person name="Wu L."/>
            <person name="Ma J."/>
        </authorList>
    </citation>
    <scope>NUCLEOTIDE SEQUENCE [LARGE SCALE GENOMIC DNA]</scope>
    <source>
        <strain evidence="11">XZYJT-10</strain>
    </source>
</reference>
<evidence type="ECO:0000256" key="6">
    <source>
        <dbReference type="ARBA" id="ARBA00038076"/>
    </source>
</evidence>
<feature type="transmembrane region" description="Helical" evidence="7">
    <location>
        <begin position="801"/>
        <end position="821"/>
    </location>
</feature>
<sequence length="838" mass="84719">MWRLIVRNTLARRGRLALTMLAVVLGITFVSGALILTDTSRQVLDDQFRTANAGVDLVVRDAAAFGSAMGVEVERDPLPPDTVDRVRSVPGVASAAPVARGQGLIVAGGRAIVPPGRSLLQSWIEPPAGAFTLRAGRAPAAGGEVVVDAATADRYGITVGEAVTVRAKTDLAGRVVGLAGFGDRPGLPDSTVALVSLPAAQRMLGLNGGSTELAVSAADGVDPNALQRRVAAALGSGYEVTASRDLAAADAAAAQNQLGFLRVMLLALAAAGLLVGAFLIANTFSIVVSQRVHELAVLRAAGATGRQVLASVLGEALLIGLVASAAGLAAGVGAAAGLRRLTAAFGILLPDGGMVLGGRTVALSFGIGVLVTVLAALGPARRAARVAPVEAMRRSTAAEPIGATRTIGGTTLTIAGAAGVTAAILGAGGLAVLGASAAALVIGLTMAAPALTPRAARVLGRPLHALGMPGRLARASAARTPRRTAATALGLALGLALVSFTAVLATSVRNAVRQSYAEVISADLVVESSRNEMLGGLPMSVHHHVAALPQVAVASRVRYGHWKDGQMTQALTAVDPDTLPRVTTLRLDALRSGGVALAAHVAAERGVAVGDTLAMTFSRTGTQRLPIVALLPDRDAQALQTDYAISLDTYARNYAEDMDASVFVKLADGVPAAEGLRTLRAALQDNPIAEVRDQAAAVAGRTRTVDQVLGLVTVLLLLTIAIALLGITNTLALSIVERTREIGMLRAVGMTRAQLRTMVRAEAVLIAALATAAGVALGVACGAGAVRLLGDAVQAAVVLPVGRLASIVAVTLGAGMVAGLLPARRAARLDVLSAIANP</sequence>
<evidence type="ECO:0000256" key="4">
    <source>
        <dbReference type="ARBA" id="ARBA00022989"/>
    </source>
</evidence>
<feature type="domain" description="MacB-like periplasmic core" evidence="9">
    <location>
        <begin position="484"/>
        <end position="674"/>
    </location>
</feature>
<feature type="transmembrane region" description="Helical" evidence="7">
    <location>
        <begin position="764"/>
        <end position="789"/>
    </location>
</feature>
<comment type="similarity">
    <text evidence="6">Belongs to the ABC-4 integral membrane protein family.</text>
</comment>
<feature type="domain" description="MacB-like periplasmic core" evidence="9">
    <location>
        <begin position="17"/>
        <end position="232"/>
    </location>
</feature>
<evidence type="ECO:0000259" key="8">
    <source>
        <dbReference type="Pfam" id="PF02687"/>
    </source>
</evidence>
<feature type="transmembrane region" description="Helical" evidence="7">
    <location>
        <begin position="401"/>
        <end position="424"/>
    </location>
</feature>
<feature type="transmembrane region" description="Helical" evidence="7">
    <location>
        <begin position="356"/>
        <end position="380"/>
    </location>
</feature>
<dbReference type="EMBL" id="JBHTBJ010000017">
    <property type="protein sequence ID" value="MFC7276780.1"/>
    <property type="molecule type" value="Genomic_DNA"/>
</dbReference>
<evidence type="ECO:0000259" key="9">
    <source>
        <dbReference type="Pfam" id="PF12704"/>
    </source>
</evidence>
<keyword evidence="3 7" id="KW-0812">Transmembrane</keyword>